<organism evidence="2 3">
    <name type="scientific">Piloderma croceum (strain F 1598)</name>
    <dbReference type="NCBI Taxonomy" id="765440"/>
    <lineage>
        <taxon>Eukaryota</taxon>
        <taxon>Fungi</taxon>
        <taxon>Dikarya</taxon>
        <taxon>Basidiomycota</taxon>
        <taxon>Agaricomycotina</taxon>
        <taxon>Agaricomycetes</taxon>
        <taxon>Agaricomycetidae</taxon>
        <taxon>Atheliales</taxon>
        <taxon>Atheliaceae</taxon>
        <taxon>Piloderma</taxon>
    </lineage>
</organism>
<keyword evidence="3" id="KW-1185">Reference proteome</keyword>
<feature type="region of interest" description="Disordered" evidence="1">
    <location>
        <begin position="88"/>
        <end position="118"/>
    </location>
</feature>
<proteinExistence type="predicted"/>
<reference evidence="2 3" key="1">
    <citation type="submission" date="2014-04" db="EMBL/GenBank/DDBJ databases">
        <authorList>
            <consortium name="DOE Joint Genome Institute"/>
            <person name="Kuo A."/>
            <person name="Tarkka M."/>
            <person name="Buscot F."/>
            <person name="Kohler A."/>
            <person name="Nagy L.G."/>
            <person name="Floudas D."/>
            <person name="Copeland A."/>
            <person name="Barry K.W."/>
            <person name="Cichocki N."/>
            <person name="Veneault-Fourrey C."/>
            <person name="LaButti K."/>
            <person name="Lindquist E.A."/>
            <person name="Lipzen A."/>
            <person name="Lundell T."/>
            <person name="Morin E."/>
            <person name="Murat C."/>
            <person name="Sun H."/>
            <person name="Tunlid A."/>
            <person name="Henrissat B."/>
            <person name="Grigoriev I.V."/>
            <person name="Hibbett D.S."/>
            <person name="Martin F."/>
            <person name="Nordberg H.P."/>
            <person name="Cantor M.N."/>
            <person name="Hua S.X."/>
        </authorList>
    </citation>
    <scope>NUCLEOTIDE SEQUENCE [LARGE SCALE GENOMIC DNA]</scope>
    <source>
        <strain evidence="2 3">F 1598</strain>
    </source>
</reference>
<dbReference type="EMBL" id="KN833057">
    <property type="protein sequence ID" value="KIM74666.1"/>
    <property type="molecule type" value="Genomic_DNA"/>
</dbReference>
<reference evidence="3" key="2">
    <citation type="submission" date="2015-01" db="EMBL/GenBank/DDBJ databases">
        <title>Evolutionary Origins and Diversification of the Mycorrhizal Mutualists.</title>
        <authorList>
            <consortium name="DOE Joint Genome Institute"/>
            <consortium name="Mycorrhizal Genomics Consortium"/>
            <person name="Kohler A."/>
            <person name="Kuo A."/>
            <person name="Nagy L.G."/>
            <person name="Floudas D."/>
            <person name="Copeland A."/>
            <person name="Barry K.W."/>
            <person name="Cichocki N."/>
            <person name="Veneault-Fourrey C."/>
            <person name="LaButti K."/>
            <person name="Lindquist E.A."/>
            <person name="Lipzen A."/>
            <person name="Lundell T."/>
            <person name="Morin E."/>
            <person name="Murat C."/>
            <person name="Riley R."/>
            <person name="Ohm R."/>
            <person name="Sun H."/>
            <person name="Tunlid A."/>
            <person name="Henrissat B."/>
            <person name="Grigoriev I.V."/>
            <person name="Hibbett D.S."/>
            <person name="Martin F."/>
        </authorList>
    </citation>
    <scope>NUCLEOTIDE SEQUENCE [LARGE SCALE GENOMIC DNA]</scope>
    <source>
        <strain evidence="3">F 1598</strain>
    </source>
</reference>
<evidence type="ECO:0000313" key="3">
    <source>
        <dbReference type="Proteomes" id="UP000054166"/>
    </source>
</evidence>
<evidence type="ECO:0000256" key="1">
    <source>
        <dbReference type="SAM" id="MobiDB-lite"/>
    </source>
</evidence>
<evidence type="ECO:0000313" key="2">
    <source>
        <dbReference type="EMBL" id="KIM74666.1"/>
    </source>
</evidence>
<sequence length="312" mass="33371">MDTDWCLSCGLHVASDALYCSPECLSRAHDRPSVSSPTHMSTPKNISSLYTLSDTDSDADAVYHDIQDASLRHRDSDDAGIRAWAANIPHGASDGTASSDSSGGSSRATSPPPRRTPKLLLFNRRPAAASLCMSTPHPQFPPPSKPIVAPSPSIASLKLVKSAGDVGSSTSSGITDSVVATPSSAGVGNHISQQDPKYHTPHVLDALAIHVRSWVSPLPQPQPKCTPLTRAAKPPAFTLGPRVVLHGDSDQSVSDDLPAHDAWWVSEESNVENDCRVVKRKTSQITRPRGQYLECDHPAYRARGRKISRAIS</sequence>
<accession>A0A0C3F477</accession>
<dbReference type="HOGENOM" id="CLU_855420_0_0_1"/>
<protein>
    <submittedName>
        <fullName evidence="2">Uncharacterized protein</fullName>
    </submittedName>
</protein>
<dbReference type="OrthoDB" id="2210012at2759"/>
<dbReference type="Proteomes" id="UP000054166">
    <property type="component" value="Unassembled WGS sequence"/>
</dbReference>
<dbReference type="AlphaFoldDB" id="A0A0C3F477"/>
<gene>
    <name evidence="2" type="ORF">PILCRDRAFT_827994</name>
</gene>
<dbReference type="InParanoid" id="A0A0C3F477"/>
<name>A0A0C3F477_PILCF</name>
<feature type="compositionally biased region" description="Low complexity" evidence="1">
    <location>
        <begin position="92"/>
        <end position="109"/>
    </location>
</feature>